<dbReference type="PRINTS" id="PR00412">
    <property type="entry name" value="EPOXHYDRLASE"/>
</dbReference>
<keyword evidence="5" id="KW-0732">Signal</keyword>
<evidence type="ECO:0000313" key="9">
    <source>
        <dbReference type="RefSeq" id="XP_033578918.1"/>
    </source>
</evidence>
<dbReference type="OrthoDB" id="7130006at2759"/>
<dbReference type="Pfam" id="PF06441">
    <property type="entry name" value="EHN"/>
    <property type="match status" value="1"/>
</dbReference>
<dbReference type="EMBL" id="MU003698">
    <property type="protein sequence ID" value="KAF2811954.1"/>
    <property type="molecule type" value="Genomic_DNA"/>
</dbReference>
<reference evidence="9" key="3">
    <citation type="submission" date="2025-04" db="UniProtKB">
        <authorList>
            <consortium name="RefSeq"/>
        </authorList>
    </citation>
    <scope>IDENTIFICATION</scope>
    <source>
        <strain evidence="9">CBS 304.34</strain>
    </source>
</reference>
<comment type="similarity">
    <text evidence="1">Belongs to the peptidase S33 family.</text>
</comment>
<evidence type="ECO:0000313" key="7">
    <source>
        <dbReference type="EMBL" id="KAF2811954.1"/>
    </source>
</evidence>
<keyword evidence="8" id="KW-1185">Reference proteome</keyword>
<feature type="active site" description="Proton acceptor" evidence="4">
    <location>
        <position position="389"/>
    </location>
</feature>
<dbReference type="GO" id="GO:0097176">
    <property type="term" value="P:epoxide metabolic process"/>
    <property type="evidence" value="ECO:0007669"/>
    <property type="project" value="TreeGrafter"/>
</dbReference>
<evidence type="ECO:0000259" key="6">
    <source>
        <dbReference type="Pfam" id="PF06441"/>
    </source>
</evidence>
<dbReference type="Proteomes" id="UP000504636">
    <property type="component" value="Unplaced"/>
</dbReference>
<dbReference type="Gene3D" id="3.40.50.1820">
    <property type="entry name" value="alpha/beta hydrolase"/>
    <property type="match status" value="1"/>
</dbReference>
<dbReference type="InterPro" id="IPR016292">
    <property type="entry name" value="Epoxide_hydrolase"/>
</dbReference>
<evidence type="ECO:0000256" key="5">
    <source>
        <dbReference type="SAM" id="SignalP"/>
    </source>
</evidence>
<dbReference type="SUPFAM" id="SSF53474">
    <property type="entry name" value="alpha/beta-Hydrolases"/>
    <property type="match status" value="1"/>
</dbReference>
<dbReference type="InterPro" id="IPR029058">
    <property type="entry name" value="AB_hydrolase_fold"/>
</dbReference>
<feature type="active site" description="Proton donor" evidence="4">
    <location>
        <position position="335"/>
    </location>
</feature>
<dbReference type="PIRSF" id="PIRSF001112">
    <property type="entry name" value="Epoxide_hydrolase"/>
    <property type="match status" value="1"/>
</dbReference>
<dbReference type="RefSeq" id="XP_033578918.1">
    <property type="nucleotide sequence ID" value="XM_033722833.1"/>
</dbReference>
<dbReference type="GO" id="GO:0004301">
    <property type="term" value="F:epoxide hydrolase activity"/>
    <property type="evidence" value="ECO:0007669"/>
    <property type="project" value="TreeGrafter"/>
</dbReference>
<keyword evidence="2" id="KW-0058">Aromatic hydrocarbons catabolism</keyword>
<accession>A0A6A6YVD9</accession>
<sequence length="411" mass="45404">MYLYLSVAFGLLAISAVQSSSSNGGGFNLRPFRINLSSGVSRMLNFVNNTQLPGGPEYLGASAGIPLDTLKSLRAEWLTRFDWDKEQLAINAFNHFTAEVEGLTIHFIHEKSRTPNAIPLILIHGWPGSFLEFLPVIDPLLQNSKTSTDTPITFDIIIPSLPGYAFSSAPPQNWTIDDTARVYNTLMTDVLGYSEYATHGTDWGSFVAYSLYGNFNGSVRASHFCFLPFSPQSPTELAALNVSLSPLEAYEEQEAMTFDSSGIGYTIEQSTEPNTIGLALYDNPVGQLAWIGQKFLNWSDPRAGTPPSVLDHNEILKSVSLYYLTKSLVSSMYIYFQNPEALKTVYSKAQTDAPMLFSGFKYNPGFWPPALVAQVGNLVLYRNHDFGGHFAGIDNPPALIKDLREIGTYWA</sequence>
<name>A0A6A6YVD9_9PEZI</name>
<feature type="active site" description="Nucleophile" evidence="4">
    <location>
        <position position="202"/>
    </location>
</feature>
<dbReference type="AlphaFoldDB" id="A0A6A6YVD9"/>
<dbReference type="PANTHER" id="PTHR21661:SF35">
    <property type="entry name" value="EPOXIDE HYDROLASE"/>
    <property type="match status" value="1"/>
</dbReference>
<feature type="chain" id="PRO_5044629410" evidence="5">
    <location>
        <begin position="20"/>
        <end position="411"/>
    </location>
</feature>
<feature type="signal peptide" evidence="5">
    <location>
        <begin position="1"/>
        <end position="19"/>
    </location>
</feature>
<keyword evidence="3 7" id="KW-0378">Hydrolase</keyword>
<evidence type="ECO:0000256" key="3">
    <source>
        <dbReference type="ARBA" id="ARBA00022801"/>
    </source>
</evidence>
<dbReference type="GeneID" id="54463726"/>
<dbReference type="InterPro" id="IPR010497">
    <property type="entry name" value="Epoxide_hydro_N"/>
</dbReference>
<feature type="domain" description="Epoxide hydrolase N-terminal" evidence="6">
    <location>
        <begin position="30"/>
        <end position="133"/>
    </location>
</feature>
<gene>
    <name evidence="7 9" type="ORF">BDZ99DRAFT_487475</name>
</gene>
<protein>
    <submittedName>
        <fullName evidence="7 9">Alpha/beta-hydrolase</fullName>
    </submittedName>
</protein>
<reference evidence="7 9" key="1">
    <citation type="journal article" date="2020" name="Stud. Mycol.">
        <title>101 Dothideomycetes genomes: a test case for predicting lifestyles and emergence of pathogens.</title>
        <authorList>
            <person name="Haridas S."/>
            <person name="Albert R."/>
            <person name="Binder M."/>
            <person name="Bloem J."/>
            <person name="Labutti K."/>
            <person name="Salamov A."/>
            <person name="Andreopoulos B."/>
            <person name="Baker S."/>
            <person name="Barry K."/>
            <person name="Bills G."/>
            <person name="Bluhm B."/>
            <person name="Cannon C."/>
            <person name="Castanera R."/>
            <person name="Culley D."/>
            <person name="Daum C."/>
            <person name="Ezra D."/>
            <person name="Gonzalez J."/>
            <person name="Henrissat B."/>
            <person name="Kuo A."/>
            <person name="Liang C."/>
            <person name="Lipzen A."/>
            <person name="Lutzoni F."/>
            <person name="Magnuson J."/>
            <person name="Mondo S."/>
            <person name="Nolan M."/>
            <person name="Ohm R."/>
            <person name="Pangilinan J."/>
            <person name="Park H.-J."/>
            <person name="Ramirez L."/>
            <person name="Alfaro M."/>
            <person name="Sun H."/>
            <person name="Tritt A."/>
            <person name="Yoshinaga Y."/>
            <person name="Zwiers L.-H."/>
            <person name="Turgeon B."/>
            <person name="Goodwin S."/>
            <person name="Spatafora J."/>
            <person name="Crous P."/>
            <person name="Grigoriev I."/>
        </authorList>
    </citation>
    <scope>NUCLEOTIDE SEQUENCE</scope>
    <source>
        <strain evidence="7 9">CBS 304.34</strain>
    </source>
</reference>
<dbReference type="PANTHER" id="PTHR21661">
    <property type="entry name" value="EPOXIDE HYDROLASE 1-RELATED"/>
    <property type="match status" value="1"/>
</dbReference>
<dbReference type="InterPro" id="IPR000639">
    <property type="entry name" value="Epox_hydrolase-like"/>
</dbReference>
<evidence type="ECO:0000256" key="4">
    <source>
        <dbReference type="PIRSR" id="PIRSR001112-1"/>
    </source>
</evidence>
<evidence type="ECO:0000313" key="8">
    <source>
        <dbReference type="Proteomes" id="UP000504636"/>
    </source>
</evidence>
<evidence type="ECO:0000256" key="1">
    <source>
        <dbReference type="ARBA" id="ARBA00010088"/>
    </source>
</evidence>
<organism evidence="7">
    <name type="scientific">Mytilinidion resinicola</name>
    <dbReference type="NCBI Taxonomy" id="574789"/>
    <lineage>
        <taxon>Eukaryota</taxon>
        <taxon>Fungi</taxon>
        <taxon>Dikarya</taxon>
        <taxon>Ascomycota</taxon>
        <taxon>Pezizomycotina</taxon>
        <taxon>Dothideomycetes</taxon>
        <taxon>Pleosporomycetidae</taxon>
        <taxon>Mytilinidiales</taxon>
        <taxon>Mytilinidiaceae</taxon>
        <taxon>Mytilinidion</taxon>
    </lineage>
</organism>
<proteinExistence type="inferred from homology"/>
<evidence type="ECO:0000256" key="2">
    <source>
        <dbReference type="ARBA" id="ARBA00022797"/>
    </source>
</evidence>
<reference evidence="9" key="2">
    <citation type="submission" date="2020-04" db="EMBL/GenBank/DDBJ databases">
        <authorList>
            <consortium name="NCBI Genome Project"/>
        </authorList>
    </citation>
    <scope>NUCLEOTIDE SEQUENCE</scope>
    <source>
        <strain evidence="9">CBS 304.34</strain>
    </source>
</reference>